<feature type="region of interest" description="Disordered" evidence="1">
    <location>
        <begin position="155"/>
        <end position="185"/>
    </location>
</feature>
<comment type="caution">
    <text evidence="2">The sequence shown here is derived from an EMBL/GenBank/DDBJ whole genome shotgun (WGS) entry which is preliminary data.</text>
</comment>
<evidence type="ECO:0000313" key="2">
    <source>
        <dbReference type="EMBL" id="KAF0756027.1"/>
    </source>
</evidence>
<gene>
    <name evidence="2" type="ORF">AaE_004784</name>
</gene>
<dbReference type="EMBL" id="VJMI01010358">
    <property type="protein sequence ID" value="KAF0756027.1"/>
    <property type="molecule type" value="Genomic_DNA"/>
</dbReference>
<evidence type="ECO:0000256" key="1">
    <source>
        <dbReference type="SAM" id="MobiDB-lite"/>
    </source>
</evidence>
<proteinExistence type="predicted"/>
<sequence length="279" mass="30063">MQSTSNVSNAATAAALSSLSIPNAKAIGLFNKISGGRKPGTSAASSLVTPTVHRAIKKCRTIYMCMWWSMVMQVTQGGVIAVSRLNERTVLADNHFPDFFQTVRRTYRNHLTDNRFVHIYILKDTKPQKKKFAVAASSATARGSTVKWTGNNEMQQSVGTAPHTGRHQPTNSSVAGGSTRRQTTIVDKSKVAVKLDTWKDVKNSSDQAKLLHRGGAGIGQSSSMAAPERPSTAGGGPTSGGLHSFQSQQQQQQVLYTPLVLVILSDCESSTFCIAFMAY</sequence>
<dbReference type="VEuPathDB" id="FungiDB:H257_11508"/>
<reference evidence="2 3" key="1">
    <citation type="submission" date="2019-06" db="EMBL/GenBank/DDBJ databases">
        <title>Genomics analysis of Aphanomyces spp. identifies a new class of oomycete effector associated with host adaptation.</title>
        <authorList>
            <person name="Gaulin E."/>
        </authorList>
    </citation>
    <scope>NUCLEOTIDE SEQUENCE [LARGE SCALE GENOMIC DNA]</scope>
    <source>
        <strain evidence="2 3">E</strain>
    </source>
</reference>
<organism evidence="2 3">
    <name type="scientific">Aphanomyces astaci</name>
    <name type="common">Crayfish plague agent</name>
    <dbReference type="NCBI Taxonomy" id="112090"/>
    <lineage>
        <taxon>Eukaryota</taxon>
        <taxon>Sar</taxon>
        <taxon>Stramenopiles</taxon>
        <taxon>Oomycota</taxon>
        <taxon>Saprolegniomycetes</taxon>
        <taxon>Saprolegniales</taxon>
        <taxon>Verrucalvaceae</taxon>
        <taxon>Aphanomyces</taxon>
    </lineage>
</organism>
<dbReference type="AlphaFoldDB" id="A0A6A5AI70"/>
<feature type="compositionally biased region" description="Polar residues" evidence="1">
    <location>
        <begin position="167"/>
        <end position="185"/>
    </location>
</feature>
<evidence type="ECO:0000313" key="3">
    <source>
        <dbReference type="Proteomes" id="UP000469452"/>
    </source>
</evidence>
<name>A0A6A5AI70_APHAT</name>
<dbReference type="Proteomes" id="UP000469452">
    <property type="component" value="Unassembled WGS sequence"/>
</dbReference>
<feature type="region of interest" description="Disordered" evidence="1">
    <location>
        <begin position="214"/>
        <end position="246"/>
    </location>
</feature>
<accession>A0A6A5AI70</accession>
<protein>
    <submittedName>
        <fullName evidence="2">Uncharacterized protein</fullName>
    </submittedName>
</protein>